<dbReference type="EMBL" id="AP006484">
    <property type="protein sequence ID" value="BAM78859.1"/>
    <property type="molecule type" value="Genomic_DNA"/>
</dbReference>
<reference evidence="2 3" key="2">
    <citation type="journal article" date="2007" name="BMC Biol.">
        <title>A 100%-complete sequence reveals unusually simple genomic features in the hot-spring red alga Cyanidioschyzon merolae.</title>
        <authorList>
            <person name="Nozaki H."/>
            <person name="Takano H."/>
            <person name="Misumi O."/>
            <person name="Terasawa K."/>
            <person name="Matsuzaki M."/>
            <person name="Maruyama S."/>
            <person name="Nishida K."/>
            <person name="Yagisawa F."/>
            <person name="Yoshida Y."/>
            <person name="Fujiwara T."/>
            <person name="Takio S."/>
            <person name="Tamura K."/>
            <person name="Chung S.J."/>
            <person name="Nakamura S."/>
            <person name="Kuroiwa H."/>
            <person name="Tanaka K."/>
            <person name="Sato N."/>
            <person name="Kuroiwa T."/>
        </authorList>
    </citation>
    <scope>NUCLEOTIDE SEQUENCE [LARGE SCALE GENOMIC DNA]</scope>
    <source>
        <strain evidence="2 3">10D</strain>
    </source>
</reference>
<dbReference type="HOGENOM" id="CLU_242683_0_0_1"/>
<dbReference type="OrthoDB" id="10668661at2759"/>
<evidence type="ECO:0000313" key="2">
    <source>
        <dbReference type="EMBL" id="BAM78859.1"/>
    </source>
</evidence>
<accession>M1V6E9</accession>
<feature type="region of interest" description="Disordered" evidence="1">
    <location>
        <begin position="23"/>
        <end position="61"/>
    </location>
</feature>
<feature type="region of interest" description="Disordered" evidence="1">
    <location>
        <begin position="902"/>
        <end position="936"/>
    </location>
</feature>
<dbReference type="GeneID" id="16992247"/>
<proteinExistence type="predicted"/>
<gene>
    <name evidence="2" type="ORF">CYME_CMB037C</name>
</gene>
<evidence type="ECO:0000256" key="1">
    <source>
        <dbReference type="SAM" id="MobiDB-lite"/>
    </source>
</evidence>
<evidence type="ECO:0000313" key="3">
    <source>
        <dbReference type="Proteomes" id="UP000007014"/>
    </source>
</evidence>
<feature type="compositionally biased region" description="Basic and acidic residues" evidence="1">
    <location>
        <begin position="927"/>
        <end position="936"/>
    </location>
</feature>
<reference evidence="2 3" key="1">
    <citation type="journal article" date="2004" name="Nature">
        <title>Genome sequence of the ultrasmall unicellular red alga Cyanidioschyzon merolae 10D.</title>
        <authorList>
            <person name="Matsuzaki M."/>
            <person name="Misumi O."/>
            <person name="Shin-i T."/>
            <person name="Maruyama S."/>
            <person name="Takahara M."/>
            <person name="Miyagishima S."/>
            <person name="Mori T."/>
            <person name="Nishida K."/>
            <person name="Yagisawa F."/>
            <person name="Nishida K."/>
            <person name="Yoshida Y."/>
            <person name="Nishimura Y."/>
            <person name="Nakao S."/>
            <person name="Kobayashi T."/>
            <person name="Momoyama Y."/>
            <person name="Higashiyama T."/>
            <person name="Minoda A."/>
            <person name="Sano M."/>
            <person name="Nomoto H."/>
            <person name="Oishi K."/>
            <person name="Hayashi H."/>
            <person name="Ohta F."/>
            <person name="Nishizaka S."/>
            <person name="Haga S."/>
            <person name="Miura S."/>
            <person name="Morishita T."/>
            <person name="Kabeya Y."/>
            <person name="Terasawa K."/>
            <person name="Suzuki Y."/>
            <person name="Ishii Y."/>
            <person name="Asakawa S."/>
            <person name="Takano H."/>
            <person name="Ohta N."/>
            <person name="Kuroiwa H."/>
            <person name="Tanaka K."/>
            <person name="Shimizu N."/>
            <person name="Sugano S."/>
            <person name="Sato N."/>
            <person name="Nozaki H."/>
            <person name="Ogasawara N."/>
            <person name="Kohara Y."/>
            <person name="Kuroiwa T."/>
        </authorList>
    </citation>
    <scope>NUCLEOTIDE SEQUENCE [LARGE SCALE GENOMIC DNA]</scope>
    <source>
        <strain evidence="2 3">10D</strain>
    </source>
</reference>
<dbReference type="KEGG" id="cme:CYME_CMB037C"/>
<name>M1V6E9_CYAM1</name>
<sequence length="1645" mass="179585">MHTPCQGQTDPVPFLLCTLPSELRGPAETDSSRLDASPRGALRPYADENGEVGTAPAWTRRNVSQAETGSLAVMPPQTRPISRIPNNAYGAMQQILNPTTASSAASLGPILPWSASVVSQREPNEAAQLHLSLEVLAGPELLEPGTSTLYMVCRWNQRAILVAVSIASAAASRWWLLEQPAFEEADASNLQRVSQISPRDQQTPAHMHGKRVSSASAAPLHVHSSPGASCEAQTQSVMESSSSGRVFTAADCSAAAAVAAAPRPVWDACFVPSGQTADASALQKAPASVDEQQEMDLISTTTSPATAVATHWLWIAYEQGILACFRVPALETGALLSTLIHSNEACTSSSIGGVASVQAHLWGRDTYHRVPNADQGQTAAWTEDRCALNASAKGLVSVSHPDGSVLVLDTIALVTTVGDVPDSTDACDTATAWVHEWSLPQKARSTWISAHWIAHLPDTVQQGQQSRSDGAGASRFYVITAGRSPAVGVWAAPCPSRGARAAATAYKLAKKWQQQAKRLIKNLPYQWHWDRNAALQLGSTGQRTRCPADSRVQGPGPDAGIRAMFSKNEQLPAAASSQGAPGTSTGAVDPETLDTSMRMGSHHGHHFSGTDCAEQVDLKTAPADFSLVYHPALIQRPREHHRAMYHSQRFLEWVPQRETLRLERAFDDNGSHHVVQCARWSNRRRAGGVSWLLAVDRAGRVLVFYASDRALYPIYLHKAVPAVHVAWIEHVVVESPERLQGSDGTKTQADIIAVPSRTPRFLTLSAQRGLLSLFALGEPETPSPERSSNRRRSGLPRPWVRRVASWQVPRDARLLPGGTLLMPDGGLVVWHKLSRRAKDSAPHPLSEQESVVSFEARAQETASSAAKGPLVVNQMPGRTATPGDSVIPGTFAQARTTTIDLPSALPFGPENDVPDAVSPMRSVSSKDGTRESHERSPALSARAWLRSVLPEYVMKMIEQKRGQLQLQGLLEKQAPEAATAAPMETASPPEVILCSERAHDGACNESMSKAEHLSQTIDAILVSLEDAKEERDSLPSTLEAHSDAKQSGLEAVGDATGHRTPPSLTCWLERIHLLLWELITATEWLPCAWDSIDKRALAEIVATTVNRAWIRWEALVHEHLNDAWPRSWILFWRQAEYVEALALWYASLTKASAVRVHGTLRFLDKNPGHASSAPDTIPTFHQVLETFEIRWSTAPAPGASLILMLHREKWQSALPETRWIETALASALVPNDANRQVHNMTTMTTNAGHTPVPGIDAEALLATGLSTVDVAFLVIRVIFQTFLEGSRTRSQRRCAPFRYGTDVDRTLSGGDALRMRHALEGFVQDTWLHPMQRIWQTFWAESAAVPMLHAPSTMDTLFFDAILHNPPIPGATALHILYSMVRGHDPLTRTAASIAPRGSARGVSVLWMQKLHDVVEWAFCSWFAAQQLLRPFLDHEHVWLVDDWSVFRWNTCFGGPVLPLHDDCDRWKAAKAPGHIDDRSDEAGCGNSPAALRSGTAHWGDAVYVAETRDAMHRALGISLRLAMGHDVRVALALLRHLDTAKLPMTIADDDLVELVRIARAQLALAIREQPERSALLRLAVSGEVFAWMQRDAEHCATEHPCIQDWSIWFSVTEALAAFAADQTSELVVRLVQLASCFAVLAHPQ</sequence>
<dbReference type="RefSeq" id="XP_005535145.1">
    <property type="nucleotide sequence ID" value="XM_005535088.1"/>
</dbReference>
<dbReference type="Proteomes" id="UP000007014">
    <property type="component" value="Chromosome 2"/>
</dbReference>
<dbReference type="Gramene" id="CMB037CT">
    <property type="protein sequence ID" value="CMB037CT"/>
    <property type="gene ID" value="CMB037C"/>
</dbReference>
<protein>
    <submittedName>
        <fullName evidence="2">Uncharacterized protein</fullName>
    </submittedName>
</protein>
<keyword evidence="3" id="KW-1185">Reference proteome</keyword>
<organism evidence="2 3">
    <name type="scientific">Cyanidioschyzon merolae (strain NIES-3377 / 10D)</name>
    <name type="common">Unicellular red alga</name>
    <dbReference type="NCBI Taxonomy" id="280699"/>
    <lineage>
        <taxon>Eukaryota</taxon>
        <taxon>Rhodophyta</taxon>
        <taxon>Bangiophyceae</taxon>
        <taxon>Cyanidiales</taxon>
        <taxon>Cyanidiaceae</taxon>
        <taxon>Cyanidioschyzon</taxon>
    </lineage>
</organism>